<dbReference type="AlphaFoldDB" id="A0A218XDW2"/>
<sequence>MPKALKRRRLTLVSFIPLPYSLSVLLHNEFSNMRSSLFVVLNKEDQIAALGWLYGVFDKLEAEFLKERVALEVKYQQLYQPLYAQRYEIVNGIKEVRGIPTDIEDQEKGIPNFWLTTLKNNEVVAYEIFEKDEDALRYLRDIRWSKTDNPKGFKIDFFFYTNPYFKNSILTKIYHLINEEEPILEKATSTKVEWYPHKCLTSESFLYKDIEIKIKGHESFFDFFNPPPVPRRRKDLDEDVANKLKKNMEQDYYVGATIRDKIIPHAIKWFIGKAQGNVYDLDDNEDVGDEDEDYSEEDDDSKDI</sequence>
<dbReference type="FunFam" id="3.30.1120.90:FF:000005">
    <property type="entry name" value="Nucleosome assembly protein11"/>
    <property type="match status" value="1"/>
</dbReference>
<dbReference type="Proteomes" id="UP000197138">
    <property type="component" value="Unassembled WGS sequence"/>
</dbReference>
<proteinExistence type="inferred from homology"/>
<keyword evidence="4" id="KW-0539">Nucleus</keyword>
<evidence type="ECO:0000256" key="1">
    <source>
        <dbReference type="ARBA" id="ARBA00004123"/>
    </source>
</evidence>
<dbReference type="GO" id="GO:0042393">
    <property type="term" value="F:histone binding"/>
    <property type="evidence" value="ECO:0007669"/>
    <property type="project" value="UniProtKB-ARBA"/>
</dbReference>
<dbReference type="SUPFAM" id="SSF143113">
    <property type="entry name" value="NAP-like"/>
    <property type="match status" value="1"/>
</dbReference>
<comment type="caution">
    <text evidence="7">The sequence shown here is derived from an EMBL/GenBank/DDBJ whole genome shotgun (WGS) entry which is preliminary data.</text>
</comment>
<dbReference type="InterPro" id="IPR037231">
    <property type="entry name" value="NAP-like_sf"/>
</dbReference>
<dbReference type="Pfam" id="PF00956">
    <property type="entry name" value="NAP"/>
    <property type="match status" value="1"/>
</dbReference>
<organism evidence="7 8">
    <name type="scientific">Punica granatum</name>
    <name type="common">Pomegranate</name>
    <dbReference type="NCBI Taxonomy" id="22663"/>
    <lineage>
        <taxon>Eukaryota</taxon>
        <taxon>Viridiplantae</taxon>
        <taxon>Streptophyta</taxon>
        <taxon>Embryophyta</taxon>
        <taxon>Tracheophyta</taxon>
        <taxon>Spermatophyta</taxon>
        <taxon>Magnoliopsida</taxon>
        <taxon>eudicotyledons</taxon>
        <taxon>Gunneridae</taxon>
        <taxon>Pentapetalae</taxon>
        <taxon>rosids</taxon>
        <taxon>malvids</taxon>
        <taxon>Myrtales</taxon>
        <taxon>Lythraceae</taxon>
        <taxon>Punica</taxon>
    </lineage>
</organism>
<feature type="region of interest" description="Disordered" evidence="6">
    <location>
        <begin position="279"/>
        <end position="304"/>
    </location>
</feature>
<evidence type="ECO:0000256" key="3">
    <source>
        <dbReference type="ARBA" id="ARBA00023186"/>
    </source>
</evidence>
<dbReference type="GO" id="GO:0000724">
    <property type="term" value="P:double-strand break repair via homologous recombination"/>
    <property type="evidence" value="ECO:0007669"/>
    <property type="project" value="UniProtKB-ARBA"/>
</dbReference>
<evidence type="ECO:0000256" key="4">
    <source>
        <dbReference type="ARBA" id="ARBA00023242"/>
    </source>
</evidence>
<keyword evidence="3" id="KW-0143">Chaperone</keyword>
<dbReference type="InterPro" id="IPR002164">
    <property type="entry name" value="NAP_family"/>
</dbReference>
<evidence type="ECO:0000256" key="5">
    <source>
        <dbReference type="RuleBase" id="RU003876"/>
    </source>
</evidence>
<name>A0A218XDW2_PUNGR</name>
<dbReference type="GO" id="GO:0005634">
    <property type="term" value="C:nucleus"/>
    <property type="evidence" value="ECO:0007669"/>
    <property type="project" value="UniProtKB-SubCell"/>
</dbReference>
<feature type="compositionally biased region" description="Acidic residues" evidence="6">
    <location>
        <begin position="280"/>
        <end position="304"/>
    </location>
</feature>
<gene>
    <name evidence="7" type="ORF">CDL15_Pgr011816</name>
</gene>
<protein>
    <submittedName>
        <fullName evidence="7">Uncharacterized protein</fullName>
    </submittedName>
</protein>
<comment type="subcellular location">
    <subcellularLocation>
        <location evidence="1">Nucleus</location>
    </subcellularLocation>
</comment>
<evidence type="ECO:0000256" key="2">
    <source>
        <dbReference type="ARBA" id="ARBA00009947"/>
    </source>
</evidence>
<accession>A0A218XDW2</accession>
<evidence type="ECO:0000313" key="7">
    <source>
        <dbReference type="EMBL" id="OWM83134.1"/>
    </source>
</evidence>
<dbReference type="Gene3D" id="1.20.5.1500">
    <property type="match status" value="1"/>
</dbReference>
<dbReference type="EMBL" id="MTKT01001935">
    <property type="protein sequence ID" value="OWM83134.1"/>
    <property type="molecule type" value="Genomic_DNA"/>
</dbReference>
<evidence type="ECO:0000256" key="6">
    <source>
        <dbReference type="SAM" id="MobiDB-lite"/>
    </source>
</evidence>
<dbReference type="Gene3D" id="3.30.1120.90">
    <property type="entry name" value="Nucleosome assembly protein"/>
    <property type="match status" value="1"/>
</dbReference>
<evidence type="ECO:0000313" key="8">
    <source>
        <dbReference type="Proteomes" id="UP000197138"/>
    </source>
</evidence>
<dbReference type="PANTHER" id="PTHR11875">
    <property type="entry name" value="TESTIS-SPECIFIC Y-ENCODED PROTEIN"/>
    <property type="match status" value="1"/>
</dbReference>
<dbReference type="GO" id="GO:0006334">
    <property type="term" value="P:nucleosome assembly"/>
    <property type="evidence" value="ECO:0007669"/>
    <property type="project" value="InterPro"/>
</dbReference>
<comment type="similarity">
    <text evidence="2 5">Belongs to the nucleosome assembly protein (NAP) family.</text>
</comment>
<reference evidence="8" key="1">
    <citation type="journal article" date="2017" name="Plant J.">
        <title>The pomegranate (Punica granatum L.) genome and the genomics of punicalagin biosynthesis.</title>
        <authorList>
            <person name="Qin G."/>
            <person name="Xu C."/>
            <person name="Ming R."/>
            <person name="Tang H."/>
            <person name="Guyot R."/>
            <person name="Kramer E.M."/>
            <person name="Hu Y."/>
            <person name="Yi X."/>
            <person name="Qi Y."/>
            <person name="Xu X."/>
            <person name="Gao Z."/>
            <person name="Pan H."/>
            <person name="Jian J."/>
            <person name="Tian Y."/>
            <person name="Yue Z."/>
            <person name="Xu Y."/>
        </authorList>
    </citation>
    <scope>NUCLEOTIDE SEQUENCE [LARGE SCALE GENOMIC DNA]</scope>
    <source>
        <strain evidence="8">cv. Dabenzi</strain>
    </source>
</reference>